<accession>A0A955RJB0</accession>
<dbReference type="EMBL" id="JAGQLK010000098">
    <property type="protein sequence ID" value="MCA9383608.1"/>
    <property type="molecule type" value="Genomic_DNA"/>
</dbReference>
<gene>
    <name evidence="1" type="ORF">KC909_04530</name>
</gene>
<reference evidence="1" key="1">
    <citation type="submission" date="2020-04" db="EMBL/GenBank/DDBJ databases">
        <authorList>
            <person name="Zhang T."/>
        </authorList>
    </citation>
    <scope>NUCLEOTIDE SEQUENCE</scope>
    <source>
        <strain evidence="1">HKST-UBA14</strain>
    </source>
</reference>
<dbReference type="AlphaFoldDB" id="A0A955RJB0"/>
<dbReference type="Gene3D" id="3.40.50.450">
    <property type="match status" value="1"/>
</dbReference>
<proteinExistence type="predicted"/>
<comment type="caution">
    <text evidence="1">The sequence shown here is derived from an EMBL/GenBank/DDBJ whole genome shotgun (WGS) entry which is preliminary data.</text>
</comment>
<dbReference type="Proteomes" id="UP000783287">
    <property type="component" value="Unassembled WGS sequence"/>
</dbReference>
<evidence type="ECO:0000313" key="1">
    <source>
        <dbReference type="EMBL" id="MCA9383608.1"/>
    </source>
</evidence>
<evidence type="ECO:0000313" key="2">
    <source>
        <dbReference type="Proteomes" id="UP000783287"/>
    </source>
</evidence>
<evidence type="ECO:0008006" key="3">
    <source>
        <dbReference type="Google" id="ProtNLM"/>
    </source>
</evidence>
<name>A0A955RJB0_9BACT</name>
<reference evidence="1" key="2">
    <citation type="journal article" date="2021" name="Microbiome">
        <title>Successional dynamics and alternative stable states in a saline activated sludge microbial community over 9 years.</title>
        <authorList>
            <person name="Wang Y."/>
            <person name="Ye J."/>
            <person name="Ju F."/>
            <person name="Liu L."/>
            <person name="Boyd J.A."/>
            <person name="Deng Y."/>
            <person name="Parks D.H."/>
            <person name="Jiang X."/>
            <person name="Yin X."/>
            <person name="Woodcroft B.J."/>
            <person name="Tyson G.W."/>
            <person name="Hugenholtz P."/>
            <person name="Polz M.F."/>
            <person name="Zhang T."/>
        </authorList>
    </citation>
    <scope>NUCLEOTIDE SEQUENCE</scope>
    <source>
        <strain evidence="1">HKST-UBA14</strain>
    </source>
</reference>
<protein>
    <recommendedName>
        <fullName evidence="3">Nucleoside 2-deoxyribosyltransferase</fullName>
    </recommendedName>
</protein>
<organism evidence="1 2">
    <name type="scientific">Candidatus Dojkabacteria bacterium</name>
    <dbReference type="NCBI Taxonomy" id="2099670"/>
    <lineage>
        <taxon>Bacteria</taxon>
        <taxon>Candidatus Dojkabacteria</taxon>
    </lineage>
</organism>
<sequence length="204" mass="24191">MKIFFGCTSEEILKYHEYYSAIRNFLIEEGHTITRDWYPGAYEAAKHGVIDFDQRKAFSKVIQALEASQVMIVEDTISNFSTGYQITYALQHRKPILVLWTGEKNKHATMTFLHGLPSNYLQISRYDLENYKEIIREFLNKYNEAKNKHRFHLVIDQVEKSYLDFASYNEGKSKTEIIRESIRDRMNADDQYSDYLRKDKKENS</sequence>